<gene>
    <name evidence="2" type="ORF">EHQ58_05390</name>
</gene>
<name>A0A4V3JRQ4_9LEPT</name>
<reference evidence="2" key="1">
    <citation type="journal article" date="2019" name="PLoS Negl. Trop. Dis.">
        <title>Revisiting the worldwide diversity of Leptospira species in the environment.</title>
        <authorList>
            <person name="Vincent A.T."/>
            <person name="Schiettekatte O."/>
            <person name="Bourhy P."/>
            <person name="Veyrier F.J."/>
            <person name="Picardeau M."/>
        </authorList>
    </citation>
    <scope>NUCLEOTIDE SEQUENCE [LARGE SCALE GENOMIC DNA]</scope>
    <source>
        <strain evidence="2">201702476</strain>
    </source>
</reference>
<keyword evidence="1" id="KW-0472">Membrane</keyword>
<feature type="transmembrane region" description="Helical" evidence="1">
    <location>
        <begin position="12"/>
        <end position="31"/>
    </location>
</feature>
<dbReference type="AlphaFoldDB" id="A0A4V3JRQ4"/>
<accession>A0A4V3JRQ4</accession>
<dbReference type="Proteomes" id="UP000297693">
    <property type="component" value="Unassembled WGS sequence"/>
</dbReference>
<comment type="caution">
    <text evidence="2">The sequence shown here is derived from an EMBL/GenBank/DDBJ whole genome shotgun (WGS) entry which is preliminary data.</text>
</comment>
<proteinExistence type="predicted"/>
<keyword evidence="1" id="KW-1133">Transmembrane helix</keyword>
<dbReference type="OrthoDB" id="338957at2"/>
<feature type="transmembrane region" description="Helical" evidence="1">
    <location>
        <begin position="51"/>
        <end position="72"/>
    </location>
</feature>
<keyword evidence="3" id="KW-1185">Reference proteome</keyword>
<protein>
    <submittedName>
        <fullName evidence="2">Arg-Lys translocation region protein phosphatase</fullName>
    </submittedName>
</protein>
<organism evidence="2 3">
    <name type="scientific">Leptospira ognonensis</name>
    <dbReference type="NCBI Taxonomy" id="2484945"/>
    <lineage>
        <taxon>Bacteria</taxon>
        <taxon>Pseudomonadati</taxon>
        <taxon>Spirochaetota</taxon>
        <taxon>Spirochaetia</taxon>
        <taxon>Leptospirales</taxon>
        <taxon>Leptospiraceae</taxon>
        <taxon>Leptospira</taxon>
    </lineage>
</organism>
<dbReference type="EMBL" id="RQGD01000020">
    <property type="protein sequence ID" value="TGL61215.1"/>
    <property type="molecule type" value="Genomic_DNA"/>
</dbReference>
<evidence type="ECO:0000256" key="1">
    <source>
        <dbReference type="SAM" id="Phobius"/>
    </source>
</evidence>
<dbReference type="RefSeq" id="WP_135622856.1">
    <property type="nucleotide sequence ID" value="NZ_RQGD01000020.1"/>
</dbReference>
<keyword evidence="1" id="KW-0812">Transmembrane</keyword>
<dbReference type="NCBIfam" id="TIGR04400">
    <property type="entry name" value="RK_trnsloc_Pase"/>
    <property type="match status" value="1"/>
</dbReference>
<dbReference type="InterPro" id="IPR030912">
    <property type="entry name" value="RK_trnsloc_Pase"/>
</dbReference>
<evidence type="ECO:0000313" key="3">
    <source>
        <dbReference type="Proteomes" id="UP000297693"/>
    </source>
</evidence>
<sequence>MNIRNLRIRVKIPILIGLLSFILFLFHFLFTEFAFSHFQNPAGKNTLTFKLLGLYLSLVFSGLIAGFTYYVLGYIYNVFKHAASEIQDLDIHSEHESDGSEESDFLRTLKISLFQAQNATSFPVEASRSQWEEGRSLHISKLMPDMELKKIPGWDISIFPSLIRSANSDYIHIIRTKDGFVGILAGFVETGITESAQKLFIHGLICTFENTQETSTKVMEKIEGALHGLNLNSLKLSIFGLGEDRDKLHFLHFMDMPIFQFSNHGIQVIEGSGDDSWHAMHTHEFAIADEINVGDYLVWGTDRALKEFSLTSFEIMEEFVDYLLDLNPKSSREMLLAIAKKMTALGKERNLINPMNNLSIVVVRRTR</sequence>
<evidence type="ECO:0000313" key="2">
    <source>
        <dbReference type="EMBL" id="TGL61215.1"/>
    </source>
</evidence>